<dbReference type="Proteomes" id="UP000014139">
    <property type="component" value="Unassembled WGS sequence"/>
</dbReference>
<gene>
    <name evidence="2" type="ORF">H480_26727</name>
</gene>
<dbReference type="RefSeq" id="WP_003099659.1">
    <property type="nucleotide sequence ID" value="NZ_AOUO01000405.1"/>
</dbReference>
<sequence>MTRRPGIDDLYAFEFPEQLAISPDGRRIAYVLRTADRAQDEDTRSLWLVGTEDGEPRRLTRGPADLAPAWSPDG</sequence>
<organism evidence="2 3">
    <name type="scientific">Amycolatopsis vancoresmycina DSM 44592</name>
    <dbReference type="NCBI Taxonomy" id="1292037"/>
    <lineage>
        <taxon>Bacteria</taxon>
        <taxon>Bacillati</taxon>
        <taxon>Actinomycetota</taxon>
        <taxon>Actinomycetes</taxon>
        <taxon>Pseudonocardiales</taxon>
        <taxon>Pseudonocardiaceae</taxon>
        <taxon>Amycolatopsis</taxon>
    </lineage>
</organism>
<dbReference type="AlphaFoldDB" id="R1G1L1"/>
<protein>
    <submittedName>
        <fullName evidence="2">Beta-lactamase/prolyl oligopeptidase</fullName>
    </submittedName>
</protein>
<dbReference type="SUPFAM" id="SSF82171">
    <property type="entry name" value="DPP6 N-terminal domain-like"/>
    <property type="match status" value="1"/>
</dbReference>
<dbReference type="Gene3D" id="2.120.10.30">
    <property type="entry name" value="TolB, C-terminal domain"/>
    <property type="match status" value="1"/>
</dbReference>
<dbReference type="InterPro" id="IPR011042">
    <property type="entry name" value="6-blade_b-propeller_TolB-like"/>
</dbReference>
<dbReference type="EMBL" id="AOUO01000405">
    <property type="protein sequence ID" value="EOD65413.1"/>
    <property type="molecule type" value="Genomic_DNA"/>
</dbReference>
<evidence type="ECO:0000313" key="3">
    <source>
        <dbReference type="Proteomes" id="UP000014139"/>
    </source>
</evidence>
<evidence type="ECO:0000256" key="1">
    <source>
        <dbReference type="SAM" id="MobiDB-lite"/>
    </source>
</evidence>
<keyword evidence="3" id="KW-1185">Reference proteome</keyword>
<feature type="non-terminal residue" evidence="2">
    <location>
        <position position="74"/>
    </location>
</feature>
<evidence type="ECO:0000313" key="2">
    <source>
        <dbReference type="EMBL" id="EOD65413.1"/>
    </source>
</evidence>
<name>R1G1L1_9PSEU</name>
<comment type="caution">
    <text evidence="2">The sequence shown here is derived from an EMBL/GenBank/DDBJ whole genome shotgun (WGS) entry which is preliminary data.</text>
</comment>
<feature type="region of interest" description="Disordered" evidence="1">
    <location>
        <begin position="52"/>
        <end position="74"/>
    </location>
</feature>
<dbReference type="OrthoDB" id="262125at2"/>
<accession>R1G1L1</accession>
<reference evidence="2 3" key="1">
    <citation type="submission" date="2013-02" db="EMBL/GenBank/DDBJ databases">
        <title>Draft genome sequence of Amycolatopsis vancoresmycina strain DSM 44592T.</title>
        <authorList>
            <person name="Kumar S."/>
            <person name="Kaur N."/>
            <person name="Kaur C."/>
            <person name="Raghava G.P.S."/>
            <person name="Mayilraj S."/>
        </authorList>
    </citation>
    <scope>NUCLEOTIDE SEQUENCE [LARGE SCALE GENOMIC DNA]</scope>
    <source>
        <strain evidence="2 3">DSM 44592</strain>
    </source>
</reference>
<dbReference type="InterPro" id="IPR011659">
    <property type="entry name" value="WD40"/>
</dbReference>
<dbReference type="Pfam" id="PF07676">
    <property type="entry name" value="PD40"/>
    <property type="match status" value="2"/>
</dbReference>
<proteinExistence type="predicted"/>